<comment type="caution">
    <text evidence="2">Lacks conserved residue(s) required for the propagation of feature annotation.</text>
</comment>
<evidence type="ECO:0000313" key="7">
    <source>
        <dbReference type="Proteomes" id="UP000433483"/>
    </source>
</evidence>
<keyword evidence="3" id="KW-0812">Transmembrane</keyword>
<dbReference type="Proteomes" id="UP000437068">
    <property type="component" value="Unassembled WGS sequence"/>
</dbReference>
<sequence length="1092" mass="115794">MRCLVERSDAVETADAQLKPLESQPDPRRIVMRHCISLYLIAIALALTVSTISAADESCPNGCSGNGVCDKKLTCQCHAGFFGYDCSLQYCPVGKAWGVIAGTNNAHGPEECSGRGTCIYSSGSCSCQSGFTGPACQHTQCLESCSNHGKCISMKTLAENEVVSRELYDRDVFVYDQVWDFDVIHGCLCDEGFHGPSCSLKDCPVGDDPLTTAQVNEVQLLQCLTTYQQQTIVLQSDAPLTKGKFILKFGSQYTRPISFKALADQDSFGPSIATSLLALRGVDAVTVTRTDPLPTRTEWSVAFPPTNTKHNAVVPGWRTVEVQQFICAADSGVFAISFGNETIRNIPYNADSNTLLSYLSKLSFYGQMSVAMMTSAGGPINNVCTPTGTFVTMTFSTLWHRALLADLPAMTFSTLDLKGVQTLFRNGTTNGFIDTETKEVIKGFDSCRVTEEQQFLCGATGGNFALTFEDGTKLTGLPFSITADTLKSTIQSKVPYMVDIDVTFAGGLTTFCSDFGTTTTIRFVVVKATNGDGDLAEIQTDPTNNGGSDGLVHLSNRLQFAASFTETVKGALCEPLDQTFSPAPTAQMLAPVQQGGGAFTVRFRGATTRPIEAQSTTQQLKELLLELPTIQGVDVSYSGSQACETPANLARLTFTQNFGNLSTIVVDGSMMSVGSSVVVAGDGEAIGDVVSVDGTKESEVCSNRGYCDEITIGRCICHTGYTNSDGNGQIGTLDFNRGDCGAPSRIPVGCPGDLACSGHGTCLKSPTYRCACAKGWSGGDCSERVCPFGYSWFGYPSDDNVAHQLRSECSDAGGCDRSNGQCKCQAPYTGSACELMACGGTDIECNGNGQCLTLSDLAPITRINGVTRSFTYGEDPNDVATWDAHRIRTCLCDPFYFGYDCSLKECPRGDDFYTDDDDIERQLIQCIADTGSFTLTFRDATTVKIAVNSTADVVKAALGELSTIGEVAVSLVGGTTVCSNSVNTVIVVDFLTELGDLPPLSGSKALLQDSINGNAQDGSGSLVFATGGATLLGEASVKGTRENAFCSNRGVCDFSTGICTCHPNYGGSDGKGGPGTIANCGFHELKYGTTDG</sequence>
<evidence type="ECO:0000256" key="1">
    <source>
        <dbReference type="ARBA" id="ARBA00023157"/>
    </source>
</evidence>
<comment type="caution">
    <text evidence="5">The sequence shown here is derived from an EMBL/GenBank/DDBJ whole genome shotgun (WGS) entry which is preliminary data.</text>
</comment>
<reference evidence="7 8" key="1">
    <citation type="submission" date="2018-08" db="EMBL/GenBank/DDBJ databases">
        <title>Genomic investigation of the strawberry pathogen Phytophthora fragariae indicates pathogenicity is determined by transcriptional variation in three key races.</title>
        <authorList>
            <person name="Adams T.M."/>
            <person name="Armitage A.D."/>
            <person name="Sobczyk M.K."/>
            <person name="Bates H.J."/>
            <person name="Dunwell J.M."/>
            <person name="Nellist C.F."/>
            <person name="Harrison R.J."/>
        </authorList>
    </citation>
    <scope>NUCLEOTIDE SEQUENCE [LARGE SCALE GENOMIC DNA]</scope>
    <source>
        <strain evidence="6 8">A4</strain>
        <strain evidence="5 7">NOV-27</strain>
    </source>
</reference>
<feature type="disulfide bond" evidence="2">
    <location>
        <begin position="77"/>
        <end position="86"/>
    </location>
</feature>
<feature type="transmembrane region" description="Helical" evidence="3">
    <location>
        <begin position="36"/>
        <end position="55"/>
    </location>
</feature>
<keyword evidence="7" id="KW-1185">Reference proteome</keyword>
<evidence type="ECO:0000313" key="6">
    <source>
        <dbReference type="EMBL" id="KAE9299527.1"/>
    </source>
</evidence>
<protein>
    <recommendedName>
        <fullName evidence="4">EGF-like domain-containing protein</fullName>
    </recommendedName>
</protein>
<evidence type="ECO:0000313" key="5">
    <source>
        <dbReference type="EMBL" id="KAE9199781.1"/>
    </source>
</evidence>
<feature type="domain" description="EGF-like" evidence="4">
    <location>
        <begin position="55"/>
        <end position="87"/>
    </location>
</feature>
<dbReference type="EMBL" id="QXGE01001000">
    <property type="protein sequence ID" value="KAE9299527.1"/>
    <property type="molecule type" value="Genomic_DNA"/>
</dbReference>
<dbReference type="PROSITE" id="PS00022">
    <property type="entry name" value="EGF_1"/>
    <property type="match status" value="4"/>
</dbReference>
<proteinExistence type="predicted"/>
<dbReference type="Pfam" id="PF23106">
    <property type="entry name" value="EGF_Teneurin"/>
    <property type="match status" value="1"/>
</dbReference>
<organism evidence="5 7">
    <name type="scientific">Phytophthora fragariae</name>
    <dbReference type="NCBI Taxonomy" id="53985"/>
    <lineage>
        <taxon>Eukaryota</taxon>
        <taxon>Sar</taxon>
        <taxon>Stramenopiles</taxon>
        <taxon>Oomycota</taxon>
        <taxon>Peronosporomycetes</taxon>
        <taxon>Peronosporales</taxon>
        <taxon>Peronosporaceae</taxon>
        <taxon>Phytophthora</taxon>
    </lineage>
</organism>
<keyword evidence="1 2" id="KW-1015">Disulfide bond</keyword>
<dbReference type="SMART" id="SM00181">
    <property type="entry name" value="EGF"/>
    <property type="match status" value="7"/>
</dbReference>
<feature type="disulfide bond" evidence="2">
    <location>
        <begin position="127"/>
        <end position="136"/>
    </location>
</feature>
<dbReference type="AlphaFoldDB" id="A0A6A3XBI8"/>
<feature type="domain" description="EGF-like" evidence="4">
    <location>
        <begin position="746"/>
        <end position="782"/>
    </location>
</feature>
<keyword evidence="3" id="KW-0472">Membrane</keyword>
<evidence type="ECO:0000256" key="3">
    <source>
        <dbReference type="SAM" id="Phobius"/>
    </source>
</evidence>
<dbReference type="PRINTS" id="PR00011">
    <property type="entry name" value="EGFLAMININ"/>
</dbReference>
<dbReference type="PROSITE" id="PS50026">
    <property type="entry name" value="EGF_3"/>
    <property type="match status" value="3"/>
</dbReference>
<name>A0A6A3XBI8_9STRA</name>
<evidence type="ECO:0000256" key="2">
    <source>
        <dbReference type="PROSITE-ProRule" id="PRU00076"/>
    </source>
</evidence>
<dbReference type="Proteomes" id="UP000433483">
    <property type="component" value="Unassembled WGS sequence"/>
</dbReference>
<dbReference type="InterPro" id="IPR000742">
    <property type="entry name" value="EGF"/>
</dbReference>
<dbReference type="PANTHER" id="PTHR24044:SF420">
    <property type="entry name" value="DELTA AND NOTCH-LIKE EPIDERMAL GROWTH FACTOR-RELATED RECEPTOR ISOFORM X1"/>
    <property type="match status" value="1"/>
</dbReference>
<dbReference type="Pfam" id="PF07974">
    <property type="entry name" value="EGF_2"/>
    <property type="match status" value="1"/>
</dbReference>
<keyword evidence="2" id="KW-0245">EGF-like domain</keyword>
<gene>
    <name evidence="6" type="ORF">PF001_g15401</name>
    <name evidence="5" type="ORF">PF005_g15602</name>
</gene>
<evidence type="ECO:0000259" key="4">
    <source>
        <dbReference type="PROSITE" id="PS50026"/>
    </source>
</evidence>
<dbReference type="InterPro" id="IPR050906">
    <property type="entry name" value="Notch_signaling"/>
</dbReference>
<accession>A0A6A3XBI8</accession>
<feature type="disulfide bond" evidence="2">
    <location>
        <begin position="59"/>
        <end position="69"/>
    </location>
</feature>
<dbReference type="InterPro" id="IPR013111">
    <property type="entry name" value="EGF_extracell"/>
</dbReference>
<dbReference type="Gene3D" id="2.10.25.10">
    <property type="entry name" value="Laminin"/>
    <property type="match status" value="2"/>
</dbReference>
<dbReference type="Gene3D" id="2.170.300.10">
    <property type="entry name" value="Tie2 ligand-binding domain superfamily"/>
    <property type="match status" value="1"/>
</dbReference>
<dbReference type="EMBL" id="QXGB01000977">
    <property type="protein sequence ID" value="KAE9199781.1"/>
    <property type="molecule type" value="Genomic_DNA"/>
</dbReference>
<dbReference type="PROSITE" id="PS01186">
    <property type="entry name" value="EGF_2"/>
    <property type="match status" value="4"/>
</dbReference>
<feature type="disulfide bond" evidence="2">
    <location>
        <begin position="772"/>
        <end position="781"/>
    </location>
</feature>
<dbReference type="PANTHER" id="PTHR24044">
    <property type="entry name" value="NOTCH LIGAND FAMILY MEMBER"/>
    <property type="match status" value="1"/>
</dbReference>
<feature type="domain" description="EGF-like" evidence="4">
    <location>
        <begin position="103"/>
        <end position="137"/>
    </location>
</feature>
<evidence type="ECO:0000313" key="8">
    <source>
        <dbReference type="Proteomes" id="UP000437068"/>
    </source>
</evidence>
<keyword evidence="3" id="KW-1133">Transmembrane helix</keyword>
<dbReference type="OrthoDB" id="442731at2759"/>